<evidence type="ECO:0000256" key="1">
    <source>
        <dbReference type="SAM" id="Coils"/>
    </source>
</evidence>
<dbReference type="EMBL" id="RRYP01003028">
    <property type="protein sequence ID" value="TNV84211.1"/>
    <property type="molecule type" value="Genomic_DNA"/>
</dbReference>
<dbReference type="Gene3D" id="3.30.450.40">
    <property type="match status" value="1"/>
</dbReference>
<feature type="region of interest" description="Disordered" evidence="2">
    <location>
        <begin position="293"/>
        <end position="328"/>
    </location>
</feature>
<keyword evidence="4" id="KW-1185">Reference proteome</keyword>
<keyword evidence="1" id="KW-0175">Coiled coil</keyword>
<feature type="compositionally biased region" description="Polar residues" evidence="2">
    <location>
        <begin position="311"/>
        <end position="328"/>
    </location>
</feature>
<dbReference type="AlphaFoldDB" id="A0A8J8NYQ0"/>
<sequence length="768" mass="88025">MSQTRNNRRYDSTHIGHTTNTSINLGNTLDEVRLQSSPYINMSMNNPIQMLKMTNAVTITQKNHSYYGNFHGHMAEQAQQQSPGFRGGIIKRNAAKNKAQFLSSRDTLPETVRIKMPQSSLNTTHFSSVKQRQQYNTSEPISNISTSIRDSSFTSLSSSQKRLVPVCLNCSKLLGQILDLKAKLLDHQNKLLQYINNQQHTIASETTTLHTPSQMISPSQSVQQLVDIASIHSFYQNVVLTDVHREAEKAKNWASEAMKQSRQVSLEREQLRERNSELEGKVQYYRNIVRKVGKGGERNHNDKVGSREQTNEMVTPKGQTPNSTQSPIKGFNQIQDVGNLKLEHNSSFNRQFQALSQGMLKLNECETFEDFLMDLEQILLTLYSNHCAVSMMLIDQDLQQLYRIENKQSQNKESQNKIESALFLEDLKYQLIQSMKSQIRFKHQKLRAPTNLDLQNGVYQKSLIAFPVSGNTLKDLTVEINGEQKPLMYVQITNSEDAIFNKSDEMIARHMSVYLSTAVQRLYFRKLFSKQRTDTISLAKLISKVTMQTSHVQLCDIIRQSEISHILDYQRANVIFKETNTIVGGENSQAQIDSYMFIRKQRDGTYDISKEQMTEGLTARALNERTPQIYSKGCYDSRYHFVVDNPLNLPVVENLLVIPLLYKGELLGALQFFNKVHKQSCMYALDREIMEAIGGLVAGVVHVANQLNEAFVVIYEFRKHIDTIKGQALEGQEMLVEQGRNFRETQWTLREAQHALQKLIKLKNPQYF</sequence>
<evidence type="ECO:0000313" key="4">
    <source>
        <dbReference type="Proteomes" id="UP000785679"/>
    </source>
</evidence>
<gene>
    <name evidence="3" type="ORF">FGO68_gene6617</name>
</gene>
<evidence type="ECO:0000313" key="3">
    <source>
        <dbReference type="EMBL" id="TNV84211.1"/>
    </source>
</evidence>
<dbReference type="InterPro" id="IPR029016">
    <property type="entry name" value="GAF-like_dom_sf"/>
</dbReference>
<feature type="region of interest" description="Disordered" evidence="2">
    <location>
        <begin position="122"/>
        <end position="143"/>
    </location>
</feature>
<name>A0A8J8NYQ0_HALGN</name>
<evidence type="ECO:0008006" key="5">
    <source>
        <dbReference type="Google" id="ProtNLM"/>
    </source>
</evidence>
<proteinExistence type="predicted"/>
<feature type="compositionally biased region" description="Basic and acidic residues" evidence="2">
    <location>
        <begin position="294"/>
        <end position="310"/>
    </location>
</feature>
<dbReference type="Proteomes" id="UP000785679">
    <property type="component" value="Unassembled WGS sequence"/>
</dbReference>
<accession>A0A8J8NYQ0</accession>
<organism evidence="3 4">
    <name type="scientific">Halteria grandinella</name>
    <dbReference type="NCBI Taxonomy" id="5974"/>
    <lineage>
        <taxon>Eukaryota</taxon>
        <taxon>Sar</taxon>
        <taxon>Alveolata</taxon>
        <taxon>Ciliophora</taxon>
        <taxon>Intramacronucleata</taxon>
        <taxon>Spirotrichea</taxon>
        <taxon>Stichotrichia</taxon>
        <taxon>Sporadotrichida</taxon>
        <taxon>Halteriidae</taxon>
        <taxon>Halteria</taxon>
    </lineage>
</organism>
<protein>
    <recommendedName>
        <fullName evidence="5">GAF domain-containing protein</fullName>
    </recommendedName>
</protein>
<reference evidence="3" key="1">
    <citation type="submission" date="2019-06" db="EMBL/GenBank/DDBJ databases">
        <authorList>
            <person name="Zheng W."/>
        </authorList>
    </citation>
    <scope>NUCLEOTIDE SEQUENCE</scope>
    <source>
        <strain evidence="3">QDHG01</strain>
    </source>
</reference>
<dbReference type="OrthoDB" id="325786at2759"/>
<evidence type="ECO:0000256" key="2">
    <source>
        <dbReference type="SAM" id="MobiDB-lite"/>
    </source>
</evidence>
<dbReference type="SUPFAM" id="SSF55781">
    <property type="entry name" value="GAF domain-like"/>
    <property type="match status" value="1"/>
</dbReference>
<comment type="caution">
    <text evidence="3">The sequence shown here is derived from an EMBL/GenBank/DDBJ whole genome shotgun (WGS) entry which is preliminary data.</text>
</comment>
<feature type="coiled-coil region" evidence="1">
    <location>
        <begin position="254"/>
        <end position="288"/>
    </location>
</feature>